<accession>K6VSX2</accession>
<protein>
    <submittedName>
        <fullName evidence="1">Putative transcriptional regulator</fullName>
    </submittedName>
</protein>
<evidence type="ECO:0000313" key="2">
    <source>
        <dbReference type="Proteomes" id="UP000008363"/>
    </source>
</evidence>
<reference evidence="1 2" key="1">
    <citation type="submission" date="2012-08" db="EMBL/GenBank/DDBJ databases">
        <title>Whole genome shotgun sequence of Gordonia rhizosphera NBRC 16068.</title>
        <authorList>
            <person name="Takarada H."/>
            <person name="Isaki S."/>
            <person name="Hosoyama A."/>
            <person name="Tsuchikane K."/>
            <person name="Katsumata H."/>
            <person name="Baba S."/>
            <person name="Ohji S."/>
            <person name="Yamazaki S."/>
            <person name="Fujita N."/>
        </authorList>
    </citation>
    <scope>NUCLEOTIDE SEQUENCE [LARGE SCALE GENOMIC DNA]</scope>
    <source>
        <strain evidence="1 2">NBRC 16068</strain>
    </source>
</reference>
<comment type="caution">
    <text evidence="1">The sequence shown here is derived from an EMBL/GenBank/DDBJ whole genome shotgun (WGS) entry which is preliminary data.</text>
</comment>
<dbReference type="STRING" id="1108045.GORHZ_079_00030"/>
<gene>
    <name evidence="1" type="ORF">GORHZ_079_00030</name>
</gene>
<organism evidence="1 2">
    <name type="scientific">Gordonia rhizosphera NBRC 16068</name>
    <dbReference type="NCBI Taxonomy" id="1108045"/>
    <lineage>
        <taxon>Bacteria</taxon>
        <taxon>Bacillati</taxon>
        <taxon>Actinomycetota</taxon>
        <taxon>Actinomycetes</taxon>
        <taxon>Mycobacteriales</taxon>
        <taxon>Gordoniaceae</taxon>
        <taxon>Gordonia</taxon>
    </lineage>
</organism>
<keyword evidence="2" id="KW-1185">Reference proteome</keyword>
<proteinExistence type="predicted"/>
<name>K6VSX2_9ACTN</name>
<dbReference type="AlphaFoldDB" id="K6VSX2"/>
<dbReference type="Proteomes" id="UP000008363">
    <property type="component" value="Unassembled WGS sequence"/>
</dbReference>
<evidence type="ECO:0000313" key="1">
    <source>
        <dbReference type="EMBL" id="GAB90010.1"/>
    </source>
</evidence>
<dbReference type="EMBL" id="BAHC01000079">
    <property type="protein sequence ID" value="GAB90010.1"/>
    <property type="molecule type" value="Genomic_DNA"/>
</dbReference>
<dbReference type="RefSeq" id="WP_006332491.1">
    <property type="nucleotide sequence ID" value="NZ_BAHC01000079.1"/>
</dbReference>
<sequence>MNRPRTLTALSRDDAYRVCDAARGALRGHLDEADAPTIVACLAAADTLGVSVAALLGVADAELTATPE</sequence>